<name>A0A6P1KLR7_FAUOS</name>
<dbReference type="Gene3D" id="3.90.550.20">
    <property type="match status" value="1"/>
</dbReference>
<dbReference type="InterPro" id="IPR008441">
    <property type="entry name" value="AfumC-like_glycosyl_Trfase"/>
</dbReference>
<dbReference type="InterPro" id="IPR029044">
    <property type="entry name" value="Nucleotide-diphossugar_trans"/>
</dbReference>
<dbReference type="Pfam" id="PF05704">
    <property type="entry name" value="Caps_synth"/>
    <property type="match status" value="1"/>
</dbReference>
<evidence type="ECO:0000313" key="1">
    <source>
        <dbReference type="EMBL" id="QHG09224.1"/>
    </source>
</evidence>
<dbReference type="SUPFAM" id="SSF53448">
    <property type="entry name" value="Nucleotide-diphospho-sugar transferases"/>
    <property type="match status" value="1"/>
</dbReference>
<organism evidence="1">
    <name type="scientific">Faucicola osloensis</name>
    <name type="common">Moraxella osloensis</name>
    <dbReference type="NCBI Taxonomy" id="34062"/>
    <lineage>
        <taxon>Bacteria</taxon>
        <taxon>Pseudomonadati</taxon>
        <taxon>Pseudomonadota</taxon>
        <taxon>Gammaproteobacteria</taxon>
        <taxon>Moraxellales</taxon>
        <taxon>Moraxellaceae</taxon>
        <taxon>Faucicola</taxon>
    </lineage>
</organism>
<dbReference type="AlphaFoldDB" id="A0A6P1KLR7"/>
<sequence>MRFVYDNFRNKPFKPLYNALVPKSYRKKWHYNYSEIPTQMHVAEFWQDAITKYQKGEIAHYNLTIHKPELVGKKIIWQYWAQGMDNLPELAKICFHSVDCFKGEYTVIRLSDKDIANYLGFPEFIVEKRLNSEFRPVFFSDLLRVALINNYGGIWLDASVLMTAQLPEDLIQLPFFMYSREDHSENKDWGLVADHLYFNWDTNFKVKFLSSIVFGKPKTALSQTLQDLLIYYWQTQNSIEHYFFFQILINELKQTNAVAFDFPVVDDTYPHLLQFDLNKPFDKVRYDYITQKSSLHKLSFHKKPMDSNNHTFYHYIKHQFLNDY</sequence>
<accession>A0A6P1KLR7</accession>
<dbReference type="EMBL" id="CP047226">
    <property type="protein sequence ID" value="QHG09224.1"/>
    <property type="molecule type" value="Genomic_DNA"/>
</dbReference>
<protein>
    <submittedName>
        <fullName evidence="1">Capsular biosynthesis protein</fullName>
    </submittedName>
</protein>
<reference evidence="1" key="1">
    <citation type="journal article" date="2020" name="Microbiol. Resour. Announc.">
        <title>Complete Genome Sequence of Moraxella osloensis Strain YV1, Isolated from an Australian Wastewater Treatment Plant.</title>
        <authorList>
            <person name="Batinovic S."/>
            <person name="Rice D.T.F."/>
            <person name="Seviour R.J."/>
            <person name="Petrovski S."/>
        </authorList>
    </citation>
    <scope>NUCLEOTIDE SEQUENCE</scope>
    <source>
        <strain evidence="1">YV1</strain>
    </source>
</reference>
<dbReference type="GO" id="GO:0016757">
    <property type="term" value="F:glycosyltransferase activity"/>
    <property type="evidence" value="ECO:0007669"/>
    <property type="project" value="InterPro"/>
</dbReference>
<gene>
    <name evidence="1" type="ORF">GSF12_04600</name>
</gene>
<proteinExistence type="predicted"/>